<protein>
    <submittedName>
        <fullName evidence="1">Uncharacterized protein</fullName>
    </submittedName>
</protein>
<comment type="caution">
    <text evidence="1">The sequence shown here is derived from an EMBL/GenBank/DDBJ whole genome shotgun (WGS) entry which is preliminary data.</text>
</comment>
<proteinExistence type="predicted"/>
<keyword evidence="2" id="KW-1185">Reference proteome</keyword>
<gene>
    <name evidence="1" type="ORF">BLNAU_7220</name>
</gene>
<reference evidence="1 2" key="1">
    <citation type="journal article" date="2022" name="bioRxiv">
        <title>Genomics of Preaxostyla Flagellates Illuminates Evolutionary Transitions and the Path Towards Mitochondrial Loss.</title>
        <authorList>
            <person name="Novak L.V.F."/>
            <person name="Treitli S.C."/>
            <person name="Pyrih J."/>
            <person name="Halakuc P."/>
            <person name="Pipaliya S.V."/>
            <person name="Vacek V."/>
            <person name="Brzon O."/>
            <person name="Soukal P."/>
            <person name="Eme L."/>
            <person name="Dacks J.B."/>
            <person name="Karnkowska A."/>
            <person name="Elias M."/>
            <person name="Hampl V."/>
        </authorList>
    </citation>
    <scope>NUCLEOTIDE SEQUENCE [LARGE SCALE GENOMIC DNA]</scope>
    <source>
        <strain evidence="1">NAU3</strain>
        <tissue evidence="1">Gut</tissue>
    </source>
</reference>
<accession>A0ABQ9Y230</accession>
<organism evidence="1 2">
    <name type="scientific">Blattamonas nauphoetae</name>
    <dbReference type="NCBI Taxonomy" id="2049346"/>
    <lineage>
        <taxon>Eukaryota</taxon>
        <taxon>Metamonada</taxon>
        <taxon>Preaxostyla</taxon>
        <taxon>Oxymonadida</taxon>
        <taxon>Blattamonas</taxon>
    </lineage>
</organism>
<sequence>MGNSSFFVRYRLVESDLVTKVDWKKHGSEVVQSGKRMIKALLSEGFEDTLEQTLKHDKSEYSGFRLVDECHAISQYLGVNVTRPQ</sequence>
<dbReference type="EMBL" id="JARBJD010000043">
    <property type="protein sequence ID" value="KAK2957786.1"/>
    <property type="molecule type" value="Genomic_DNA"/>
</dbReference>
<name>A0ABQ9Y230_9EUKA</name>
<evidence type="ECO:0000313" key="2">
    <source>
        <dbReference type="Proteomes" id="UP001281761"/>
    </source>
</evidence>
<evidence type="ECO:0000313" key="1">
    <source>
        <dbReference type="EMBL" id="KAK2957786.1"/>
    </source>
</evidence>
<dbReference type="Proteomes" id="UP001281761">
    <property type="component" value="Unassembled WGS sequence"/>
</dbReference>